<feature type="region of interest" description="Disordered" evidence="1">
    <location>
        <begin position="25"/>
        <end position="45"/>
    </location>
</feature>
<dbReference type="KEGG" id="dvv:114332130"/>
<dbReference type="InParanoid" id="A0A6P7FND7"/>
<evidence type="ECO:0000313" key="4">
    <source>
        <dbReference type="RefSeq" id="XP_028137666.1"/>
    </source>
</evidence>
<accession>A0A6P7FND7</accession>
<keyword evidence="3" id="KW-1185">Reference proteome</keyword>
<gene>
    <name evidence="4" type="primary">LOC114332130</name>
</gene>
<sequence>MDVDNEVDISISQLQITASDDTITEVNELNKSSPETTEPSRRSGRVKIRPMKHDKRRVKCNPKRLSEDKAIINYYLDKKIKGTTNLETIFEDPASPHIMSRRKYSRTMNFPVEISLTKQKNKVKKRSLKAKDRGSFKPKKVSMDLLLKKLASIEDGEEC</sequence>
<reference evidence="2" key="2">
    <citation type="submission" date="2025-05" db="UniProtKB">
        <authorList>
            <consortium name="EnsemblMetazoa"/>
        </authorList>
    </citation>
    <scope>IDENTIFICATION</scope>
</reference>
<dbReference type="GeneID" id="114332130"/>
<reference evidence="4" key="1">
    <citation type="submission" date="2025-04" db="UniProtKB">
        <authorList>
            <consortium name="RefSeq"/>
        </authorList>
    </citation>
    <scope>IDENTIFICATION</scope>
    <source>
        <tissue evidence="4">Whole insect</tissue>
    </source>
</reference>
<dbReference type="OrthoDB" id="8035741at2759"/>
<dbReference type="Proteomes" id="UP001652700">
    <property type="component" value="Unplaced"/>
</dbReference>
<dbReference type="EnsemblMetazoa" id="XM_028281865.2">
    <property type="protein sequence ID" value="XP_028137666.1"/>
    <property type="gene ID" value="LOC114332130"/>
</dbReference>
<organism evidence="4">
    <name type="scientific">Diabrotica virgifera virgifera</name>
    <name type="common">western corn rootworm</name>
    <dbReference type="NCBI Taxonomy" id="50390"/>
    <lineage>
        <taxon>Eukaryota</taxon>
        <taxon>Metazoa</taxon>
        <taxon>Ecdysozoa</taxon>
        <taxon>Arthropoda</taxon>
        <taxon>Hexapoda</taxon>
        <taxon>Insecta</taxon>
        <taxon>Pterygota</taxon>
        <taxon>Neoptera</taxon>
        <taxon>Endopterygota</taxon>
        <taxon>Coleoptera</taxon>
        <taxon>Polyphaga</taxon>
        <taxon>Cucujiformia</taxon>
        <taxon>Chrysomeloidea</taxon>
        <taxon>Chrysomelidae</taxon>
        <taxon>Galerucinae</taxon>
        <taxon>Diabroticina</taxon>
        <taxon>Diabroticites</taxon>
        <taxon>Diabrotica</taxon>
    </lineage>
</organism>
<protein>
    <submittedName>
        <fullName evidence="4">Uncharacterized protein LOC114332130</fullName>
    </submittedName>
</protein>
<name>A0A6P7FND7_DIAVI</name>
<evidence type="ECO:0000256" key="1">
    <source>
        <dbReference type="SAM" id="MobiDB-lite"/>
    </source>
</evidence>
<dbReference type="RefSeq" id="XP_028137666.1">
    <property type="nucleotide sequence ID" value="XM_028281865.1"/>
</dbReference>
<evidence type="ECO:0000313" key="3">
    <source>
        <dbReference type="Proteomes" id="UP001652700"/>
    </source>
</evidence>
<proteinExistence type="predicted"/>
<feature type="compositionally biased region" description="Polar residues" evidence="1">
    <location>
        <begin position="25"/>
        <end position="37"/>
    </location>
</feature>
<evidence type="ECO:0000313" key="2">
    <source>
        <dbReference type="EnsemblMetazoa" id="XP_028137666.1"/>
    </source>
</evidence>
<dbReference type="AlphaFoldDB" id="A0A6P7FND7"/>